<keyword evidence="4 6" id="KW-1133">Transmembrane helix</keyword>
<dbReference type="InterPro" id="IPR007603">
    <property type="entry name" value="Choline_transptr-like"/>
</dbReference>
<keyword evidence="8" id="KW-1185">Reference proteome</keyword>
<evidence type="ECO:0000313" key="8">
    <source>
        <dbReference type="Proteomes" id="UP000604046"/>
    </source>
</evidence>
<comment type="function">
    <text evidence="6">Choline transporter.</text>
</comment>
<keyword evidence="3 6" id="KW-0812">Transmembrane</keyword>
<comment type="subcellular location">
    <subcellularLocation>
        <location evidence="6">Cell membrane</location>
        <topology evidence="6">Multi-pass membrane protein</topology>
    </subcellularLocation>
    <subcellularLocation>
        <location evidence="1">Membrane</location>
        <topology evidence="1">Multi-pass membrane protein</topology>
    </subcellularLocation>
</comment>
<feature type="transmembrane region" description="Helical" evidence="6">
    <location>
        <begin position="26"/>
        <end position="45"/>
    </location>
</feature>
<dbReference type="GO" id="GO:0022857">
    <property type="term" value="F:transmembrane transporter activity"/>
    <property type="evidence" value="ECO:0007669"/>
    <property type="project" value="UniProtKB-UniRule"/>
</dbReference>
<comment type="caution">
    <text evidence="7">The sequence shown here is derived from an EMBL/GenBank/DDBJ whole genome shotgun (WGS) entry which is preliminary data.</text>
</comment>
<evidence type="ECO:0000256" key="1">
    <source>
        <dbReference type="ARBA" id="ARBA00004141"/>
    </source>
</evidence>
<evidence type="ECO:0000256" key="3">
    <source>
        <dbReference type="ARBA" id="ARBA00022692"/>
    </source>
</evidence>
<dbReference type="GO" id="GO:0005886">
    <property type="term" value="C:plasma membrane"/>
    <property type="evidence" value="ECO:0007669"/>
    <property type="project" value="UniProtKB-SubCell"/>
</dbReference>
<keyword evidence="5 6" id="KW-0472">Membrane</keyword>
<protein>
    <recommendedName>
        <fullName evidence="6">Choline transporter-like protein</fullName>
    </recommendedName>
</protein>
<proteinExistence type="inferred from homology"/>
<name>A0A812SDI1_9DINO</name>
<reference evidence="7" key="1">
    <citation type="submission" date="2021-02" db="EMBL/GenBank/DDBJ databases">
        <authorList>
            <person name="Dougan E. K."/>
            <person name="Rhodes N."/>
            <person name="Thang M."/>
            <person name="Chan C."/>
        </authorList>
    </citation>
    <scope>NUCLEOTIDE SEQUENCE</scope>
</reference>
<feature type="transmembrane region" description="Helical" evidence="6">
    <location>
        <begin position="52"/>
        <end position="72"/>
    </location>
</feature>
<feature type="transmembrane region" description="Helical" evidence="6">
    <location>
        <begin position="244"/>
        <end position="267"/>
    </location>
</feature>
<accession>A0A812SDI1</accession>
<dbReference type="Proteomes" id="UP000604046">
    <property type="component" value="Unassembled WGS sequence"/>
</dbReference>
<dbReference type="AlphaFoldDB" id="A0A812SDI1"/>
<feature type="transmembrane region" description="Helical" evidence="6">
    <location>
        <begin position="157"/>
        <end position="177"/>
    </location>
</feature>
<evidence type="ECO:0000256" key="4">
    <source>
        <dbReference type="ARBA" id="ARBA00022989"/>
    </source>
</evidence>
<organism evidence="7 8">
    <name type="scientific">Symbiodinium natans</name>
    <dbReference type="NCBI Taxonomy" id="878477"/>
    <lineage>
        <taxon>Eukaryota</taxon>
        <taxon>Sar</taxon>
        <taxon>Alveolata</taxon>
        <taxon>Dinophyceae</taxon>
        <taxon>Suessiales</taxon>
        <taxon>Symbiodiniaceae</taxon>
        <taxon>Symbiodinium</taxon>
    </lineage>
</organism>
<sequence length="551" mass="59238">MAYVRRLLGILRQGPPWHAWLASHSWTVQGLACAAATIAFVLGGLVQAMQAVCPHCIAIGTTLMTATLAAGAGKVVWDTLQKVDAAAGDASIMLEQESLAPGGLLWLQLLGAALVALAASATVTSICSRRTRLTQGAEAFSTALLAVPHGLLNELRVAALCLVVLQVGSLFACTALVQSAASLSLLPLRPAHAPGLVGPEGPTVRPTVVGPSGPLPGTEGWMDMRRPTLGEAWPPEPLISDMQAFVFSDVFSVFLLLVLVMMCGFWLQLMESIFRGKVALTVAFWYFALDPEDVAKPLASPPSVWWVLTRRHVGTLAKHACFVLLLPKLLCSFLCGLSVSRTISGSHSDGPGAAQSGCDQCRVCVWEWAAWAQACSGQPAVCLSVFPGHDFFEAVSMIAESVPLALDTLRAHLGAASLSAFFTGASLPFLVVTLLSFVVWREPDEVGDHRSTEDTLQLMWLLILLVVALPAGLAWSTFSDALTDSLLTCCLLDDVWFQTFQEFREEFREDFREAPTPRTVPTIPVTHASSHVLWSSRLVPVRLRIFLTPKP</sequence>
<evidence type="ECO:0000256" key="6">
    <source>
        <dbReference type="RuleBase" id="RU368066"/>
    </source>
</evidence>
<feature type="transmembrane region" description="Helical" evidence="6">
    <location>
        <begin position="103"/>
        <end position="123"/>
    </location>
</feature>
<dbReference type="EMBL" id="CAJNDS010002427">
    <property type="protein sequence ID" value="CAE7469659.1"/>
    <property type="molecule type" value="Genomic_DNA"/>
</dbReference>
<gene>
    <name evidence="7" type="primary">PDIA4</name>
    <name evidence="7" type="ORF">SNAT2548_LOCUS26316</name>
</gene>
<evidence type="ECO:0000256" key="2">
    <source>
        <dbReference type="ARBA" id="ARBA00007168"/>
    </source>
</evidence>
<dbReference type="Pfam" id="PF04515">
    <property type="entry name" value="Choline_transpo"/>
    <property type="match status" value="1"/>
</dbReference>
<evidence type="ECO:0000256" key="5">
    <source>
        <dbReference type="ARBA" id="ARBA00023136"/>
    </source>
</evidence>
<feature type="transmembrane region" description="Helical" evidence="6">
    <location>
        <begin position="458"/>
        <end position="478"/>
    </location>
</feature>
<evidence type="ECO:0000313" key="7">
    <source>
        <dbReference type="EMBL" id="CAE7469659.1"/>
    </source>
</evidence>
<dbReference type="OrthoDB" id="72053at2759"/>
<feature type="transmembrane region" description="Helical" evidence="6">
    <location>
        <begin position="418"/>
        <end position="438"/>
    </location>
</feature>
<comment type="similarity">
    <text evidence="2 6">Belongs to the CTL (choline transporter-like) family.</text>
</comment>